<evidence type="ECO:0000313" key="2">
    <source>
        <dbReference type="EMBL" id="KAL3889835.1"/>
    </source>
</evidence>
<dbReference type="InterPro" id="IPR036396">
    <property type="entry name" value="Cyt_P450_sf"/>
</dbReference>
<comment type="caution">
    <text evidence="2">The sequence shown here is derived from an EMBL/GenBank/DDBJ whole genome shotgun (WGS) entry which is preliminary data.</text>
</comment>
<organism evidence="2 3">
    <name type="scientific">Sinanodonta woodiana</name>
    <name type="common">Chinese pond mussel</name>
    <name type="synonym">Anodonta woodiana</name>
    <dbReference type="NCBI Taxonomy" id="1069815"/>
    <lineage>
        <taxon>Eukaryota</taxon>
        <taxon>Metazoa</taxon>
        <taxon>Spiralia</taxon>
        <taxon>Lophotrochozoa</taxon>
        <taxon>Mollusca</taxon>
        <taxon>Bivalvia</taxon>
        <taxon>Autobranchia</taxon>
        <taxon>Heteroconchia</taxon>
        <taxon>Palaeoheterodonta</taxon>
        <taxon>Unionida</taxon>
        <taxon>Unionoidea</taxon>
        <taxon>Unionidae</taxon>
        <taxon>Unioninae</taxon>
        <taxon>Sinanodonta</taxon>
    </lineage>
</organism>
<dbReference type="AlphaFoldDB" id="A0ABD3XUI6"/>
<dbReference type="EMBL" id="JBJQND010000001">
    <property type="protein sequence ID" value="KAL3889835.1"/>
    <property type="molecule type" value="Genomic_DNA"/>
</dbReference>
<evidence type="ECO:0008006" key="4">
    <source>
        <dbReference type="Google" id="ProtNLM"/>
    </source>
</evidence>
<dbReference type="InterPro" id="IPR001128">
    <property type="entry name" value="Cyt_P450"/>
</dbReference>
<keyword evidence="3" id="KW-1185">Reference proteome</keyword>
<evidence type="ECO:0000313" key="3">
    <source>
        <dbReference type="Proteomes" id="UP001634394"/>
    </source>
</evidence>
<gene>
    <name evidence="2" type="ORF">ACJMK2_002162</name>
</gene>
<reference evidence="2 3" key="1">
    <citation type="submission" date="2024-11" db="EMBL/GenBank/DDBJ databases">
        <title>Chromosome-level genome assembly of the freshwater bivalve Anodonta woodiana.</title>
        <authorList>
            <person name="Chen X."/>
        </authorList>
    </citation>
    <scope>NUCLEOTIDE SEQUENCE [LARGE SCALE GENOMIC DNA]</scope>
    <source>
        <strain evidence="2">MN2024</strain>
        <tissue evidence="2">Gills</tissue>
    </source>
</reference>
<comment type="similarity">
    <text evidence="1">Belongs to the cytochrome P450 family.</text>
</comment>
<accession>A0ABD3XUI6</accession>
<feature type="non-terminal residue" evidence="2">
    <location>
        <position position="1"/>
    </location>
</feature>
<name>A0ABD3XUI6_SINWO</name>
<proteinExistence type="inferred from homology"/>
<sequence length="65" mass="7539">RRNCVGESLARMELDIFIPALVQRYEFLPPEDTKLDLKEIDGVFGLTHKPKPFEIRAIVRNKEAN</sequence>
<protein>
    <recommendedName>
        <fullName evidence="4">Cytochrome P450</fullName>
    </recommendedName>
</protein>
<evidence type="ECO:0000256" key="1">
    <source>
        <dbReference type="ARBA" id="ARBA00010617"/>
    </source>
</evidence>
<dbReference type="Proteomes" id="UP001634394">
    <property type="component" value="Unassembled WGS sequence"/>
</dbReference>
<dbReference type="Pfam" id="PF00067">
    <property type="entry name" value="p450"/>
    <property type="match status" value="1"/>
</dbReference>
<dbReference type="Gene3D" id="1.10.630.10">
    <property type="entry name" value="Cytochrome P450"/>
    <property type="match status" value="1"/>
</dbReference>
<dbReference type="SUPFAM" id="SSF48264">
    <property type="entry name" value="Cytochrome P450"/>
    <property type="match status" value="1"/>
</dbReference>